<evidence type="ECO:0000313" key="2">
    <source>
        <dbReference type="EMBL" id="MDT7518839.1"/>
    </source>
</evidence>
<accession>A0ABU3KM29</accession>
<dbReference type="Proteomes" id="UP001321700">
    <property type="component" value="Unassembled WGS sequence"/>
</dbReference>
<feature type="transmembrane region" description="Helical" evidence="1">
    <location>
        <begin position="6"/>
        <end position="22"/>
    </location>
</feature>
<evidence type="ECO:0008006" key="4">
    <source>
        <dbReference type="Google" id="ProtNLM"/>
    </source>
</evidence>
<dbReference type="EMBL" id="JAVBIK010000001">
    <property type="protein sequence ID" value="MDT7518839.1"/>
    <property type="molecule type" value="Genomic_DNA"/>
</dbReference>
<keyword evidence="1" id="KW-0472">Membrane</keyword>
<evidence type="ECO:0000256" key="1">
    <source>
        <dbReference type="SAM" id="Phobius"/>
    </source>
</evidence>
<feature type="transmembrane region" description="Helical" evidence="1">
    <location>
        <begin position="65"/>
        <end position="83"/>
    </location>
</feature>
<evidence type="ECO:0000313" key="3">
    <source>
        <dbReference type="Proteomes" id="UP001321700"/>
    </source>
</evidence>
<sequence length="85" mass="9742">MLKLGFNFLVVVLLVLVVVFTWRTKRREKWERAGQCYSCGAVPHTTDKHGRICNDCVQTRTIQRWLGGFMALVIAAIAAWVHWPA</sequence>
<keyword evidence="1" id="KW-1133">Transmembrane helix</keyword>
<protein>
    <recommendedName>
        <fullName evidence="4">DUF2116 family Zn-ribbon domain-containing protein</fullName>
    </recommendedName>
</protein>
<proteinExistence type="predicted"/>
<organism evidence="2 3">
    <name type="scientific">Rhodoferax potami</name>
    <dbReference type="NCBI Taxonomy" id="3068338"/>
    <lineage>
        <taxon>Bacteria</taxon>
        <taxon>Pseudomonadati</taxon>
        <taxon>Pseudomonadota</taxon>
        <taxon>Betaproteobacteria</taxon>
        <taxon>Burkholderiales</taxon>
        <taxon>Comamonadaceae</taxon>
        <taxon>Rhodoferax</taxon>
    </lineage>
</organism>
<keyword evidence="1" id="KW-0812">Transmembrane</keyword>
<reference evidence="2 3" key="1">
    <citation type="submission" date="2023-08" db="EMBL/GenBank/DDBJ databases">
        <title>Rhodoferax potami sp. nov. and Rhodoferax mekongensis sp. nov., isolated from the Mekong River in Thailand.</title>
        <authorList>
            <person name="Kitikhun S."/>
            <person name="Charoenyingcharoen P."/>
            <person name="Siriarchawattana P."/>
            <person name="Likhitrattanapisal S."/>
            <person name="Nilsakha T."/>
            <person name="Chanpet A."/>
            <person name="Rattanawaree P."/>
            <person name="Ingsriswang S."/>
        </authorList>
    </citation>
    <scope>NUCLEOTIDE SEQUENCE [LARGE SCALE GENOMIC DNA]</scope>
    <source>
        <strain evidence="2 3">TBRC 17660</strain>
    </source>
</reference>
<comment type="caution">
    <text evidence="2">The sequence shown here is derived from an EMBL/GenBank/DDBJ whole genome shotgun (WGS) entry which is preliminary data.</text>
</comment>
<name>A0ABU3KM29_9BURK</name>
<dbReference type="RefSeq" id="WP_313874555.1">
    <property type="nucleotide sequence ID" value="NZ_JAVBIK010000001.1"/>
</dbReference>
<keyword evidence="3" id="KW-1185">Reference proteome</keyword>
<gene>
    <name evidence="2" type="ORF">RAE19_08985</name>
</gene>